<dbReference type="Proteomes" id="UP001497516">
    <property type="component" value="Chromosome 6"/>
</dbReference>
<feature type="region of interest" description="Disordered" evidence="1">
    <location>
        <begin position="145"/>
        <end position="258"/>
    </location>
</feature>
<reference evidence="2 3" key="1">
    <citation type="submission" date="2024-04" db="EMBL/GenBank/DDBJ databases">
        <authorList>
            <person name="Fracassetti M."/>
        </authorList>
    </citation>
    <scope>NUCLEOTIDE SEQUENCE [LARGE SCALE GENOMIC DNA]</scope>
</reference>
<proteinExistence type="predicted"/>
<sequence length="258" mass="28217">MANIPIVPIVLVGFPVLEQVNFAIRLVVPEGEDEEVQFLGGGISRQQIVQSTFDVFLDLVYQALLLDPDGFVGDVPRPISLLHNAMRGDDGIYMPFLWGGGVTAPWFPLPHIWDHIRHGVDVVAAHILPGPPDIPVEDQGENLEEDGAAGAEAEDLVEEEEDAEEDVDEENAQDAEQEQEQAEDDDAEDVGHDDVEEAGEEDAGEPLEDADEDAEEQEEEDVEWENAEYAEQQDVGEEDAGEPLEYDPDATESSSSSG</sequence>
<evidence type="ECO:0000256" key="1">
    <source>
        <dbReference type="SAM" id="MobiDB-lite"/>
    </source>
</evidence>
<organism evidence="2 3">
    <name type="scientific">Linum trigynum</name>
    <dbReference type="NCBI Taxonomy" id="586398"/>
    <lineage>
        <taxon>Eukaryota</taxon>
        <taxon>Viridiplantae</taxon>
        <taxon>Streptophyta</taxon>
        <taxon>Embryophyta</taxon>
        <taxon>Tracheophyta</taxon>
        <taxon>Spermatophyta</taxon>
        <taxon>Magnoliopsida</taxon>
        <taxon>eudicotyledons</taxon>
        <taxon>Gunneridae</taxon>
        <taxon>Pentapetalae</taxon>
        <taxon>rosids</taxon>
        <taxon>fabids</taxon>
        <taxon>Malpighiales</taxon>
        <taxon>Linaceae</taxon>
        <taxon>Linum</taxon>
    </lineage>
</organism>
<gene>
    <name evidence="2" type="ORF">LTRI10_LOCUS33812</name>
</gene>
<feature type="compositionally biased region" description="Acidic residues" evidence="1">
    <location>
        <begin position="234"/>
        <end position="250"/>
    </location>
</feature>
<name>A0AAV2F5B6_9ROSI</name>
<evidence type="ECO:0000313" key="2">
    <source>
        <dbReference type="EMBL" id="CAL1393219.1"/>
    </source>
</evidence>
<evidence type="ECO:0000313" key="3">
    <source>
        <dbReference type="Proteomes" id="UP001497516"/>
    </source>
</evidence>
<feature type="compositionally biased region" description="Acidic residues" evidence="1">
    <location>
        <begin position="194"/>
        <end position="228"/>
    </location>
</feature>
<dbReference type="EMBL" id="OZ034819">
    <property type="protein sequence ID" value="CAL1393219.1"/>
    <property type="molecule type" value="Genomic_DNA"/>
</dbReference>
<protein>
    <submittedName>
        <fullName evidence="2">Uncharacterized protein</fullName>
    </submittedName>
</protein>
<feature type="compositionally biased region" description="Acidic residues" evidence="1">
    <location>
        <begin position="145"/>
        <end position="188"/>
    </location>
</feature>
<accession>A0AAV2F5B6</accession>
<dbReference type="AlphaFoldDB" id="A0AAV2F5B6"/>
<keyword evidence="3" id="KW-1185">Reference proteome</keyword>